<keyword evidence="3" id="KW-1185">Reference proteome</keyword>
<dbReference type="Proteomes" id="UP001500433">
    <property type="component" value="Unassembled WGS sequence"/>
</dbReference>
<dbReference type="InterPro" id="IPR046219">
    <property type="entry name" value="DUF6252"/>
</dbReference>
<evidence type="ECO:0000313" key="3">
    <source>
        <dbReference type="Proteomes" id="UP001500433"/>
    </source>
</evidence>
<reference evidence="3" key="1">
    <citation type="journal article" date="2019" name="Int. J. Syst. Evol. Microbiol.">
        <title>The Global Catalogue of Microorganisms (GCM) 10K type strain sequencing project: providing services to taxonomists for standard genome sequencing and annotation.</title>
        <authorList>
            <consortium name="The Broad Institute Genomics Platform"/>
            <consortium name="The Broad Institute Genome Sequencing Center for Infectious Disease"/>
            <person name="Wu L."/>
            <person name="Ma J."/>
        </authorList>
    </citation>
    <scope>NUCLEOTIDE SEQUENCE [LARGE SCALE GENOMIC DNA]</scope>
    <source>
        <strain evidence="3">JCM 18274</strain>
    </source>
</reference>
<dbReference type="PROSITE" id="PS51257">
    <property type="entry name" value="PROKAR_LIPOPROTEIN"/>
    <property type="match status" value="1"/>
</dbReference>
<evidence type="ECO:0008006" key="4">
    <source>
        <dbReference type="Google" id="ProtNLM"/>
    </source>
</evidence>
<comment type="caution">
    <text evidence="2">The sequence shown here is derived from an EMBL/GenBank/DDBJ whole genome shotgun (WGS) entry which is preliminary data.</text>
</comment>
<name>A0ABP9ENB7_9FLAO</name>
<proteinExistence type="predicted"/>
<keyword evidence="1" id="KW-0732">Signal</keyword>
<dbReference type="RefSeq" id="WP_345271980.1">
    <property type="nucleotide sequence ID" value="NZ_BAABJH010000001.1"/>
</dbReference>
<dbReference type="EMBL" id="BAABJH010000001">
    <property type="protein sequence ID" value="GAA4882952.1"/>
    <property type="molecule type" value="Genomic_DNA"/>
</dbReference>
<dbReference type="Pfam" id="PF19765">
    <property type="entry name" value="DUF6252"/>
    <property type="match status" value="1"/>
</dbReference>
<gene>
    <name evidence="2" type="ORF">GCM10023311_01330</name>
</gene>
<evidence type="ECO:0000256" key="1">
    <source>
        <dbReference type="SAM" id="SignalP"/>
    </source>
</evidence>
<accession>A0ABP9ENB7</accession>
<protein>
    <recommendedName>
        <fullName evidence="4">DUF4382 domain-containing protein</fullName>
    </recommendedName>
</protein>
<evidence type="ECO:0000313" key="2">
    <source>
        <dbReference type="EMBL" id="GAA4882952.1"/>
    </source>
</evidence>
<feature type="chain" id="PRO_5045438826" description="DUF4382 domain-containing protein" evidence="1">
    <location>
        <begin position="25"/>
        <end position="309"/>
    </location>
</feature>
<feature type="signal peptide" evidence="1">
    <location>
        <begin position="1"/>
        <end position="24"/>
    </location>
</feature>
<organism evidence="2 3">
    <name type="scientific">Flaviramulus aquimarinus</name>
    <dbReference type="NCBI Taxonomy" id="1170456"/>
    <lineage>
        <taxon>Bacteria</taxon>
        <taxon>Pseudomonadati</taxon>
        <taxon>Bacteroidota</taxon>
        <taxon>Flavobacteriia</taxon>
        <taxon>Flavobacteriales</taxon>
        <taxon>Flavobacteriaceae</taxon>
        <taxon>Flaviramulus</taxon>
    </lineage>
</organism>
<sequence>MTYSKFIAQVFSILFLIVVSSCNIEPFEGDIPEQETQPDGNTNSGNAIFKVDFDGGTFEADNSVATVINDVINITGIKTGTNEAIVLTLFGNTEGTYQLGVAQNQVEINGAIYNTNITGTGDTWIAVTDFVTSQGEVTVSEIDEVSKTISGTFFFTGHSVSMSSKEFVSGVFTNVSFEEDLVSGSENTFFAKVDGVEFVEDAVNGVATSLPGLSTIGISATKNSLETIGLSFDSDIDPGDYEFSSLSIPLAQYSLSLSDSNLGEGAFKIISHDKANKRIVGSFQFIASPFLGTGSSYEITEGSFDVTYL</sequence>